<comment type="caution">
    <text evidence="8">The sequence shown here is derived from an EMBL/GenBank/DDBJ whole genome shotgun (WGS) entry which is preliminary data.</text>
</comment>
<comment type="cofactor">
    <cofactor evidence="2">
        <name>Mg(2+)</name>
        <dbReference type="ChEBI" id="CHEBI:18420"/>
    </cofactor>
</comment>
<feature type="non-terminal residue" evidence="8">
    <location>
        <position position="147"/>
    </location>
</feature>
<dbReference type="SUPFAM" id="SSF81606">
    <property type="entry name" value="PP2C-like"/>
    <property type="match status" value="1"/>
</dbReference>
<reference evidence="8" key="1">
    <citation type="submission" date="2021-02" db="EMBL/GenBank/DDBJ databases">
        <authorList>
            <person name="Nowell W R."/>
        </authorList>
    </citation>
    <scope>NUCLEOTIDE SEQUENCE</scope>
</reference>
<keyword evidence="6" id="KW-0732">Signal</keyword>
<dbReference type="GO" id="GO:0004722">
    <property type="term" value="F:protein serine/threonine phosphatase activity"/>
    <property type="evidence" value="ECO:0007669"/>
    <property type="project" value="UniProtKB-EC"/>
</dbReference>
<evidence type="ECO:0000256" key="4">
    <source>
        <dbReference type="ARBA" id="ARBA00013081"/>
    </source>
</evidence>
<dbReference type="CDD" id="cd00143">
    <property type="entry name" value="PP2Cc"/>
    <property type="match status" value="1"/>
</dbReference>
<evidence type="ECO:0000256" key="5">
    <source>
        <dbReference type="ARBA" id="ARBA00023211"/>
    </source>
</evidence>
<dbReference type="InterPro" id="IPR036457">
    <property type="entry name" value="PPM-type-like_dom_sf"/>
</dbReference>
<feature type="signal peptide" evidence="6">
    <location>
        <begin position="1"/>
        <end position="15"/>
    </location>
</feature>
<evidence type="ECO:0000256" key="1">
    <source>
        <dbReference type="ARBA" id="ARBA00001936"/>
    </source>
</evidence>
<evidence type="ECO:0000256" key="2">
    <source>
        <dbReference type="ARBA" id="ARBA00001946"/>
    </source>
</evidence>
<evidence type="ECO:0000259" key="7">
    <source>
        <dbReference type="PROSITE" id="PS51746"/>
    </source>
</evidence>
<gene>
    <name evidence="8" type="ORF">BYL167_LOCUS11668</name>
</gene>
<evidence type="ECO:0000313" key="9">
    <source>
        <dbReference type="Proteomes" id="UP000681967"/>
    </source>
</evidence>
<sequence length="147" mass="16139">ILLLIGNLALSRALGDFIFKRNTDKRAEEQVVTAAPDVVCKTVNDDWEFILIACDGIWDVLSNEEVLKFVRVRVAQQMPPETICEELMTRCLAPNCQMGGLGCDNMTVVLCLLLHGQPYSVLASKCSKNPINSDLSPSPPNETSSSK</sequence>
<dbReference type="PANTHER" id="PTHR13832">
    <property type="entry name" value="PROTEIN PHOSPHATASE 2C"/>
    <property type="match status" value="1"/>
</dbReference>
<evidence type="ECO:0000313" key="8">
    <source>
        <dbReference type="EMBL" id="CAF3963350.1"/>
    </source>
</evidence>
<comment type="cofactor">
    <cofactor evidence="1">
        <name>Mn(2+)</name>
        <dbReference type="ChEBI" id="CHEBI:29035"/>
    </cofactor>
</comment>
<proteinExistence type="inferred from homology"/>
<name>A0A8S2MP38_9BILA</name>
<dbReference type="InterPro" id="IPR015655">
    <property type="entry name" value="PP2C"/>
</dbReference>
<evidence type="ECO:0000256" key="6">
    <source>
        <dbReference type="SAM" id="SignalP"/>
    </source>
</evidence>
<organism evidence="8 9">
    <name type="scientific">Rotaria magnacalcarata</name>
    <dbReference type="NCBI Taxonomy" id="392030"/>
    <lineage>
        <taxon>Eukaryota</taxon>
        <taxon>Metazoa</taxon>
        <taxon>Spiralia</taxon>
        <taxon>Gnathifera</taxon>
        <taxon>Rotifera</taxon>
        <taxon>Eurotatoria</taxon>
        <taxon>Bdelloidea</taxon>
        <taxon>Philodinida</taxon>
        <taxon>Philodinidae</taxon>
        <taxon>Rotaria</taxon>
    </lineage>
</organism>
<dbReference type="Pfam" id="PF00481">
    <property type="entry name" value="PP2C"/>
    <property type="match status" value="1"/>
</dbReference>
<feature type="chain" id="PRO_5035869281" description="protein-serine/threonine phosphatase" evidence="6">
    <location>
        <begin position="16"/>
        <end position="147"/>
    </location>
</feature>
<comment type="similarity">
    <text evidence="3">Belongs to the PP2C family.</text>
</comment>
<keyword evidence="5" id="KW-0464">Manganese</keyword>
<dbReference type="AlphaFoldDB" id="A0A8S2MP38"/>
<dbReference type="EMBL" id="CAJOBH010003717">
    <property type="protein sequence ID" value="CAF3963350.1"/>
    <property type="molecule type" value="Genomic_DNA"/>
</dbReference>
<dbReference type="PANTHER" id="PTHR13832:SF565">
    <property type="entry name" value="AT28366P-RELATED"/>
    <property type="match status" value="1"/>
</dbReference>
<protein>
    <recommendedName>
        <fullName evidence="4">protein-serine/threonine phosphatase</fullName>
        <ecNumber evidence="4">3.1.3.16</ecNumber>
    </recommendedName>
</protein>
<dbReference type="PROSITE" id="PS51746">
    <property type="entry name" value="PPM_2"/>
    <property type="match status" value="1"/>
</dbReference>
<dbReference type="InterPro" id="IPR001932">
    <property type="entry name" value="PPM-type_phosphatase-like_dom"/>
</dbReference>
<evidence type="ECO:0000256" key="3">
    <source>
        <dbReference type="ARBA" id="ARBA00006702"/>
    </source>
</evidence>
<dbReference type="EC" id="3.1.3.16" evidence="4"/>
<feature type="domain" description="PPM-type phosphatase" evidence="7">
    <location>
        <begin position="1"/>
        <end position="113"/>
    </location>
</feature>
<accession>A0A8S2MP38</accession>
<dbReference type="Proteomes" id="UP000681967">
    <property type="component" value="Unassembled WGS sequence"/>
</dbReference>
<dbReference type="Gene3D" id="3.60.40.10">
    <property type="entry name" value="PPM-type phosphatase domain"/>
    <property type="match status" value="1"/>
</dbReference>